<protein>
    <submittedName>
        <fullName evidence="2">Homoserine kinase</fullName>
        <ecNumber evidence="2">2.7.1.39</ecNumber>
    </submittedName>
</protein>
<evidence type="ECO:0000313" key="2">
    <source>
        <dbReference type="EMBL" id="OIQ76319.1"/>
    </source>
</evidence>
<dbReference type="EC" id="2.7.1.39" evidence="2"/>
<dbReference type="InterPro" id="IPR002575">
    <property type="entry name" value="Aminoglycoside_PTrfase"/>
</dbReference>
<gene>
    <name evidence="2" type="primary">thrB_15</name>
    <name evidence="2" type="ORF">GALL_420040</name>
</gene>
<evidence type="ECO:0000259" key="1">
    <source>
        <dbReference type="Pfam" id="PF01636"/>
    </source>
</evidence>
<dbReference type="EMBL" id="MLJW01001901">
    <property type="protein sequence ID" value="OIQ76319.1"/>
    <property type="molecule type" value="Genomic_DNA"/>
</dbReference>
<dbReference type="InterPro" id="IPR052898">
    <property type="entry name" value="ACAD10-like"/>
</dbReference>
<dbReference type="CDD" id="cd05154">
    <property type="entry name" value="ACAD10_11_N-like"/>
    <property type="match status" value="1"/>
</dbReference>
<dbReference type="GO" id="GO:0004413">
    <property type="term" value="F:homoserine kinase activity"/>
    <property type="evidence" value="ECO:0007669"/>
    <property type="project" value="UniProtKB-EC"/>
</dbReference>
<organism evidence="2">
    <name type="scientific">mine drainage metagenome</name>
    <dbReference type="NCBI Taxonomy" id="410659"/>
    <lineage>
        <taxon>unclassified sequences</taxon>
        <taxon>metagenomes</taxon>
        <taxon>ecological metagenomes</taxon>
    </lineage>
</organism>
<dbReference type="Gene3D" id="3.90.1200.10">
    <property type="match status" value="1"/>
</dbReference>
<reference evidence="2" key="1">
    <citation type="submission" date="2016-10" db="EMBL/GenBank/DDBJ databases">
        <title>Sequence of Gallionella enrichment culture.</title>
        <authorList>
            <person name="Poehlein A."/>
            <person name="Muehling M."/>
            <person name="Daniel R."/>
        </authorList>
    </citation>
    <scope>NUCLEOTIDE SEQUENCE</scope>
</reference>
<dbReference type="Pfam" id="PF01636">
    <property type="entry name" value="APH"/>
    <property type="match status" value="1"/>
</dbReference>
<dbReference type="Gene3D" id="3.30.200.20">
    <property type="entry name" value="Phosphorylase Kinase, domain 1"/>
    <property type="match status" value="1"/>
</dbReference>
<keyword evidence="2" id="KW-0418">Kinase</keyword>
<dbReference type="PANTHER" id="PTHR47829:SF1">
    <property type="entry name" value="HAD FAMILY PHOSPHATASE"/>
    <property type="match status" value="1"/>
</dbReference>
<dbReference type="SUPFAM" id="SSF56112">
    <property type="entry name" value="Protein kinase-like (PK-like)"/>
    <property type="match status" value="1"/>
</dbReference>
<dbReference type="InterPro" id="IPR041726">
    <property type="entry name" value="ACAD10_11_N"/>
</dbReference>
<feature type="domain" description="Aminoglycoside phosphotransferase" evidence="1">
    <location>
        <begin position="30"/>
        <end position="246"/>
    </location>
</feature>
<accession>A0A1J5Q8G9</accession>
<dbReference type="PANTHER" id="PTHR47829">
    <property type="entry name" value="HYDROLASE, PUTATIVE (AFU_ORTHOLOGUE AFUA_1G12880)-RELATED"/>
    <property type="match status" value="1"/>
</dbReference>
<keyword evidence="2" id="KW-0808">Transferase</keyword>
<dbReference type="InterPro" id="IPR011009">
    <property type="entry name" value="Kinase-like_dom_sf"/>
</dbReference>
<proteinExistence type="predicted"/>
<dbReference type="AlphaFoldDB" id="A0A1J5Q8G9"/>
<sequence>MTEIPGLDLPRLRAYLETNAPQLAGDLSASLIPGGRSNLTYFVSNEITQYVLRRPPLGHVLTTAHDMGREFRVMSALSESDVPVPKPLLLCEDESVIGAPFYLMSKVEGSVYRTKEETASLTYVKAQELSADLIEILARLHKIDPAKAGLGDFGKVEGFLERQLGRWQKQLASSNSRQINGIGELAAGLSAAIPETKNSGIIHGDFRLDNCIINSDMKVAAVVDWEMSTLGDCLSDVGLFVVYWDGIPGHPESPISGGISAERGFPSSVELLERYAAITGFNLDRINWYVAFGFFKLAVILEGIHFRYNKGQTVGTGFEEIGNWVDPLVAAGVDALNRGPNNSPGGIGKQG</sequence>
<name>A0A1J5Q8G9_9ZZZZ</name>
<comment type="caution">
    <text evidence="2">The sequence shown here is derived from an EMBL/GenBank/DDBJ whole genome shotgun (WGS) entry which is preliminary data.</text>
</comment>